<protein>
    <submittedName>
        <fullName evidence="2">Uncharacterized protein</fullName>
    </submittedName>
</protein>
<reference evidence="2 3" key="1">
    <citation type="submission" date="2017-09" db="EMBL/GenBank/DDBJ databases">
        <authorList>
            <person name="Ehlers B."/>
            <person name="Leendertz F.H."/>
        </authorList>
    </citation>
    <scope>NUCLEOTIDE SEQUENCE [LARGE SCALE GENOMIC DNA]</scope>
    <source>
        <strain evidence="2 3">CGMCC 1.05381</strain>
    </source>
</reference>
<evidence type="ECO:0000313" key="2">
    <source>
        <dbReference type="EMBL" id="SOE74052.1"/>
    </source>
</evidence>
<feature type="transmembrane region" description="Helical" evidence="1">
    <location>
        <begin position="124"/>
        <end position="142"/>
    </location>
</feature>
<feature type="transmembrane region" description="Helical" evidence="1">
    <location>
        <begin position="38"/>
        <end position="62"/>
    </location>
</feature>
<dbReference type="Proteomes" id="UP000219440">
    <property type="component" value="Unassembled WGS sequence"/>
</dbReference>
<name>A0A2C9A3J7_9MICO</name>
<gene>
    <name evidence="2" type="ORF">SAMN06296378_2934</name>
</gene>
<organism evidence="2 3">
    <name type="scientific">Salinibacterium xinjiangense</name>
    <dbReference type="NCBI Taxonomy" id="386302"/>
    <lineage>
        <taxon>Bacteria</taxon>
        <taxon>Bacillati</taxon>
        <taxon>Actinomycetota</taxon>
        <taxon>Actinomycetes</taxon>
        <taxon>Micrococcales</taxon>
        <taxon>Microbacteriaceae</taxon>
        <taxon>Salinibacterium</taxon>
    </lineage>
</organism>
<keyword evidence="1" id="KW-0472">Membrane</keyword>
<feature type="transmembrane region" description="Helical" evidence="1">
    <location>
        <begin position="83"/>
        <end position="104"/>
    </location>
</feature>
<dbReference type="AlphaFoldDB" id="A0A2C9A3J7"/>
<sequence length="155" mass="15944">MIGRTLWIIAHWIAASASPFAGAGMAIGAVFGRFDSDSFAAAVGLAGGVAATLLRAILATVLNSTVESYSAFMKGTTTSRTVACGWVFAIAALLLSLIFLRRFAGVGPFESYDAVLDSPSSTPLIGALGVTSLLAELGLGLTEFHAARSIRKTST</sequence>
<evidence type="ECO:0000313" key="3">
    <source>
        <dbReference type="Proteomes" id="UP000219440"/>
    </source>
</evidence>
<dbReference type="EMBL" id="OCST01000006">
    <property type="protein sequence ID" value="SOE74052.1"/>
    <property type="molecule type" value="Genomic_DNA"/>
</dbReference>
<keyword evidence="3" id="KW-1185">Reference proteome</keyword>
<keyword evidence="1" id="KW-1133">Transmembrane helix</keyword>
<keyword evidence="1" id="KW-0812">Transmembrane</keyword>
<evidence type="ECO:0000256" key="1">
    <source>
        <dbReference type="SAM" id="Phobius"/>
    </source>
</evidence>
<proteinExistence type="predicted"/>
<accession>A0A2C9A3J7</accession>